<keyword evidence="2" id="KW-0472">Membrane</keyword>
<evidence type="ECO:0000256" key="1">
    <source>
        <dbReference type="SAM" id="MobiDB-lite"/>
    </source>
</evidence>
<feature type="compositionally biased region" description="Polar residues" evidence="1">
    <location>
        <begin position="315"/>
        <end position="324"/>
    </location>
</feature>
<feature type="compositionally biased region" description="Low complexity" evidence="1">
    <location>
        <begin position="325"/>
        <end position="339"/>
    </location>
</feature>
<dbReference type="EMBL" id="BEGY01000021">
    <property type="protein sequence ID" value="GAX77025.1"/>
    <property type="molecule type" value="Genomic_DNA"/>
</dbReference>
<feature type="region of interest" description="Disordered" evidence="1">
    <location>
        <begin position="1177"/>
        <end position="1204"/>
    </location>
</feature>
<comment type="caution">
    <text evidence="3">The sequence shown here is derived from an EMBL/GenBank/DDBJ whole genome shotgun (WGS) entry which is preliminary data.</text>
</comment>
<dbReference type="Proteomes" id="UP000232323">
    <property type="component" value="Unassembled WGS sequence"/>
</dbReference>
<dbReference type="Gene3D" id="3.40.50.300">
    <property type="entry name" value="P-loop containing nucleotide triphosphate hydrolases"/>
    <property type="match status" value="1"/>
</dbReference>
<feature type="compositionally biased region" description="Polar residues" evidence="1">
    <location>
        <begin position="1177"/>
        <end position="1196"/>
    </location>
</feature>
<keyword evidence="2" id="KW-0812">Transmembrane</keyword>
<dbReference type="InterPro" id="IPR027417">
    <property type="entry name" value="P-loop_NTPase"/>
</dbReference>
<feature type="region of interest" description="Disordered" evidence="1">
    <location>
        <begin position="964"/>
        <end position="986"/>
    </location>
</feature>
<evidence type="ECO:0008006" key="5">
    <source>
        <dbReference type="Google" id="ProtNLM"/>
    </source>
</evidence>
<protein>
    <recommendedName>
        <fullName evidence="5">Sulfotransferase</fullName>
    </recommendedName>
</protein>
<accession>A0A250X1U3</accession>
<dbReference type="OrthoDB" id="10019582at2759"/>
<reference evidence="3 4" key="1">
    <citation type="submission" date="2017-08" db="EMBL/GenBank/DDBJ databases">
        <title>Acidophilic green algal genome provides insights into adaptation to an acidic environment.</title>
        <authorList>
            <person name="Hirooka S."/>
            <person name="Hirose Y."/>
            <person name="Kanesaki Y."/>
            <person name="Higuchi S."/>
            <person name="Fujiwara T."/>
            <person name="Onuma R."/>
            <person name="Era A."/>
            <person name="Ohbayashi R."/>
            <person name="Uzuka A."/>
            <person name="Nozaki H."/>
            <person name="Yoshikawa H."/>
            <person name="Miyagishima S.Y."/>
        </authorList>
    </citation>
    <scope>NUCLEOTIDE SEQUENCE [LARGE SCALE GENOMIC DNA]</scope>
    <source>
        <strain evidence="3 4">NIES-2499</strain>
    </source>
</reference>
<sequence>MRSEMKLPRELLVLLAAITFFAVYVGMLLQSLSLEQVLLQRGLSVEYHSQTFLQFSPRPIVDPWNTLMSLHVSELRRKPPIHTSSSHAKHVSFCKNKLLAAGTSRRLLGSPQSPYKPELTYLMSEGGFSLTMSPCESRAVTSLLLDHLLMTSTFTDKKESSPADCLTLNATKADSLTSISHKLRLLLSAHMSPSPALSNPLQTLNPLQESTSTSLNADVLPQDSNRATAQTATIDLSPHLKHIAELQHPEAQHVLHLLIKVWAAHPPEELQEVLHNSTSRQPTVEPFPTSNPSPPATLGRRLSALLGGPSRNHVETASPTFNTASSSSSSSSISSNISNGNLGSRESSSPANDGNCSSPLGQLLLRDLVKAIERLQGASCRRDASFANNSTAGRTSFSGDATTTSDAGNVASLPYVLLRRLTMVMLHTLYEEASWNKQDAVPVTGNENEQDAVPVTGNENEQDAVPVTGNENKQDAVPVTGNENEQDAVPVTGNENEQDAVPVTGNENEQDAVPVTGNENEQDAVPVTGNENEQDAVPVTGNENKQDAVPVTGNENEQDAVPVTGNENEQDAVPVTGNENEQDAVPVTGNENKQDAVPAAAPIILSFAKALNCSRSSRIATELLHVSKTGGTSLCQLATGYLTKTHFNPYNGISQNCLVPDFQDWVSIVQGSSPSSLTPEDRERICKTIPRDNFTCAQRAELLSKRGIQFYANEMSLHGGSEDPYSAHTCPQFETMLVLREPVARTRSHIFEVHRGYSGRCKAAKMSASCQTVRSNPTAFQECVKLMSSTRQDEVCPPLSTNISEWKEWAPILFDNYFARSLLGRTIRHCRSFGALGAKELSAAALSLSTIDHILMLGEDSINDIVLMGALNWRAGLRSKRWRWSYKMDLTGDLGFPPNIESVLASWNAIDSMLFVWGGAMSSLDAAFHTSAAVLGSSVQLPHSTCVSTLSANLSSSLVRNNVQHGAPQGAKQSATTLANKGTDASKPSLVKDLDAALAKVGLKRTAVRRGSSAVQHITRTSPADRQDKISRWSLSRLRHTSGKNFVWKRPESSDGVVREGAGLLHVDHTHEGHGSFLGSVKPSIPISHQFLPYGIHHMLKNMSSSITSSLLTSSWTDHDVQARNASSEAALLAAATSTAAGTAASGIKLIQHIPADVVKNDAAAFKTSVLDADRSSLNSIGGSDQADRSTSNTSYLGGGRLDQRHDGVKTAELLRTHVMVENDRSFLVNPVSGKPRVGGADFLRQTIDMQALDTGAGGHTAKPASNSKIMPISESRGGRSSGSLTRDKHITSCSMSTAAALGLQYHFSLPMYQPLKGLISVQPSQPHLHVKQKADTTGHQL</sequence>
<gene>
    <name evidence="3" type="ORF">CEUSTIGMA_g4472.t1</name>
</gene>
<feature type="region of interest" description="Disordered" evidence="1">
    <location>
        <begin position="1256"/>
        <end position="1287"/>
    </location>
</feature>
<organism evidence="3 4">
    <name type="scientific">Chlamydomonas eustigma</name>
    <dbReference type="NCBI Taxonomy" id="1157962"/>
    <lineage>
        <taxon>Eukaryota</taxon>
        <taxon>Viridiplantae</taxon>
        <taxon>Chlorophyta</taxon>
        <taxon>core chlorophytes</taxon>
        <taxon>Chlorophyceae</taxon>
        <taxon>CS clade</taxon>
        <taxon>Chlamydomonadales</taxon>
        <taxon>Chlamydomonadaceae</taxon>
        <taxon>Chlamydomonas</taxon>
    </lineage>
</organism>
<feature type="compositionally biased region" description="Polar residues" evidence="1">
    <location>
        <begin position="971"/>
        <end position="980"/>
    </location>
</feature>
<feature type="transmembrane region" description="Helical" evidence="2">
    <location>
        <begin position="12"/>
        <end position="32"/>
    </location>
</feature>
<feature type="region of interest" description="Disordered" evidence="1">
    <location>
        <begin position="275"/>
        <end position="355"/>
    </location>
</feature>
<keyword evidence="4" id="KW-1185">Reference proteome</keyword>
<proteinExistence type="predicted"/>
<keyword evidence="2" id="KW-1133">Transmembrane helix</keyword>
<feature type="region of interest" description="Disordered" evidence="1">
    <location>
        <begin position="448"/>
        <end position="562"/>
    </location>
</feature>
<evidence type="ECO:0000313" key="3">
    <source>
        <dbReference type="EMBL" id="GAX77025.1"/>
    </source>
</evidence>
<feature type="compositionally biased region" description="Polar residues" evidence="1">
    <location>
        <begin position="340"/>
        <end position="355"/>
    </location>
</feature>
<evidence type="ECO:0000313" key="4">
    <source>
        <dbReference type="Proteomes" id="UP000232323"/>
    </source>
</evidence>
<evidence type="ECO:0000256" key="2">
    <source>
        <dbReference type="SAM" id="Phobius"/>
    </source>
</evidence>
<name>A0A250X1U3_9CHLO</name>